<dbReference type="GO" id="GO:0009103">
    <property type="term" value="P:lipopolysaccharide biosynthetic process"/>
    <property type="evidence" value="ECO:0007669"/>
    <property type="project" value="TreeGrafter"/>
</dbReference>
<dbReference type="PANTHER" id="PTHR46401">
    <property type="entry name" value="GLYCOSYLTRANSFERASE WBBK-RELATED"/>
    <property type="match status" value="1"/>
</dbReference>
<dbReference type="AlphaFoldDB" id="A0A850P8P5"/>
<dbReference type="GO" id="GO:0016757">
    <property type="term" value="F:glycosyltransferase activity"/>
    <property type="evidence" value="ECO:0007669"/>
    <property type="project" value="InterPro"/>
</dbReference>
<dbReference type="InterPro" id="IPR001296">
    <property type="entry name" value="Glyco_trans_1"/>
</dbReference>
<dbReference type="Gene3D" id="3.40.50.2000">
    <property type="entry name" value="Glycogen Phosphorylase B"/>
    <property type="match status" value="1"/>
</dbReference>
<evidence type="ECO:0000313" key="4">
    <source>
        <dbReference type="Proteomes" id="UP000522590"/>
    </source>
</evidence>
<evidence type="ECO:0000259" key="2">
    <source>
        <dbReference type="Pfam" id="PF00534"/>
    </source>
</evidence>
<dbReference type="CDD" id="cd03801">
    <property type="entry name" value="GT4_PimA-like"/>
    <property type="match status" value="1"/>
</dbReference>
<dbReference type="EMBL" id="JABXXS010000050">
    <property type="protein sequence ID" value="NVN38252.1"/>
    <property type="molecule type" value="Genomic_DNA"/>
</dbReference>
<accession>A0A850P8P5</accession>
<dbReference type="Pfam" id="PF00534">
    <property type="entry name" value="Glycos_transf_1"/>
    <property type="match status" value="1"/>
</dbReference>
<sequence length="654" mass="73945">MKLAILAIHMSERNDSVCNDVAYHYKILSSQSEEMNSVRIFSDNYDPRAFPDIPVESASAFHELLKQDPYITVLFHYCDSRTPFDEFLRKKCRRVIVRWHNATPPWFTFGLQNQSAVHALLGYENIIDFINCGHVSFWPNSEFTYDQLIALGATPERCHTVYPASRYLNLPVPLQTTLASAKAESIDSNTIDLLFVSRVVAHKGHINAIAVADRVQELTDAQVRLHIVGKGLDDPNPFSLRLRKVIKDAKAEIIVHGLVSDDVLINLYQTSDVFICLSEHEGFGLPVFEAMRYRLPVVAWATTAFRELLVKHPFAFPNFDLDLFASAINALAMPGVKSRLLEIQYAILQTYSAEIIETQVRDALAAQDYIWPQLTPADLERPAIRYLPRVACAIDTARKSLYNRCPQGFDNSLVFDSHINITSLYDIKMFRNYLLQDKELVNALTMQVDKPSITFDPTEFSMRKGVYSASIAADIPSLPSCSIAATHLIFGPYVQMPVGYYRAIMHVRITNESVRNVRLEIDIISGNKQLTSRVFALSQGTHDINEPVTFELSGEAPMVEIRLGALEPFKGNIVFSGATLIQTNTKKRHLSVSEANAISHAFWRVGLFSKRFPKRLGKVVVRQLSAARKRSGLALQLQFIFRARKTKKLRFFSP</sequence>
<gene>
    <name evidence="3" type="ORF">HUK81_15200</name>
</gene>
<keyword evidence="1 3" id="KW-0808">Transferase</keyword>
<feature type="domain" description="Glycosyl transferase family 1" evidence="2">
    <location>
        <begin position="182"/>
        <end position="331"/>
    </location>
</feature>
<organism evidence="3 4">
    <name type="scientific">Komagataeibacter swingsii</name>
    <dbReference type="NCBI Taxonomy" id="215220"/>
    <lineage>
        <taxon>Bacteria</taxon>
        <taxon>Pseudomonadati</taxon>
        <taxon>Pseudomonadota</taxon>
        <taxon>Alphaproteobacteria</taxon>
        <taxon>Acetobacterales</taxon>
        <taxon>Acetobacteraceae</taxon>
        <taxon>Komagataeibacter</taxon>
    </lineage>
</organism>
<dbReference type="SUPFAM" id="SSF53756">
    <property type="entry name" value="UDP-Glycosyltransferase/glycogen phosphorylase"/>
    <property type="match status" value="1"/>
</dbReference>
<dbReference type="RefSeq" id="WP_176643918.1">
    <property type="nucleotide sequence ID" value="NZ_JABXXS010000050.1"/>
</dbReference>
<comment type="caution">
    <text evidence="3">The sequence shown here is derived from an EMBL/GenBank/DDBJ whole genome shotgun (WGS) entry which is preliminary data.</text>
</comment>
<protein>
    <submittedName>
        <fullName evidence="3">Glycosyltransferase family 4 protein</fullName>
    </submittedName>
</protein>
<evidence type="ECO:0000256" key="1">
    <source>
        <dbReference type="ARBA" id="ARBA00022679"/>
    </source>
</evidence>
<evidence type="ECO:0000313" key="3">
    <source>
        <dbReference type="EMBL" id="NVN38252.1"/>
    </source>
</evidence>
<reference evidence="3 4" key="1">
    <citation type="submission" date="2020-06" db="EMBL/GenBank/DDBJ databases">
        <title>Description of novel acetic acid bacteria.</title>
        <authorList>
            <person name="Sombolestani A."/>
        </authorList>
    </citation>
    <scope>NUCLEOTIDE SEQUENCE [LARGE SCALE GENOMIC DNA]</scope>
    <source>
        <strain evidence="3 4">LMG 25</strain>
    </source>
</reference>
<proteinExistence type="predicted"/>
<dbReference type="Proteomes" id="UP000522590">
    <property type="component" value="Unassembled WGS sequence"/>
</dbReference>
<name>A0A850P8P5_9PROT</name>
<dbReference type="PANTHER" id="PTHR46401:SF2">
    <property type="entry name" value="GLYCOSYLTRANSFERASE WBBK-RELATED"/>
    <property type="match status" value="1"/>
</dbReference>